<accession>A0A6V7STC1</accession>
<feature type="compositionally biased region" description="Acidic residues" evidence="1">
    <location>
        <begin position="329"/>
        <end position="342"/>
    </location>
</feature>
<dbReference type="PANTHER" id="PTHR44163:SF1">
    <property type="entry name" value="U3 SMALL NUCLEOLAR RNA-ASSOCIATED PROTEIN 4 HOMOLOG"/>
    <property type="match status" value="1"/>
</dbReference>
<evidence type="ECO:0000256" key="1">
    <source>
        <dbReference type="SAM" id="MobiDB-lite"/>
    </source>
</evidence>
<evidence type="ECO:0000313" key="3">
    <source>
        <dbReference type="Proteomes" id="UP000515550"/>
    </source>
</evidence>
<dbReference type="EMBL" id="LR865391">
    <property type="protein sequence ID" value="CAD2101776.1"/>
    <property type="molecule type" value="Genomic_DNA"/>
</dbReference>
<name>A0A6V7STC1_PLAVN</name>
<dbReference type="AlphaFoldDB" id="A0A6V7STC1"/>
<reference evidence="2 3" key="1">
    <citation type="submission" date="2020-08" db="EMBL/GenBank/DDBJ databases">
        <authorList>
            <person name="Ramaprasad A."/>
        </authorList>
    </citation>
    <scope>NUCLEOTIDE SEQUENCE [LARGE SCALE GENOMIC DNA]</scope>
</reference>
<dbReference type="Gene3D" id="2.130.10.10">
    <property type="entry name" value="YVTN repeat-like/Quinoprotein amine dehydrogenase"/>
    <property type="match status" value="1"/>
</dbReference>
<dbReference type="VEuPathDB" id="PlasmoDB:PVBDA_1305310"/>
<dbReference type="GO" id="GO:0032040">
    <property type="term" value="C:small-subunit processome"/>
    <property type="evidence" value="ECO:0007669"/>
    <property type="project" value="TreeGrafter"/>
</dbReference>
<proteinExistence type="predicted"/>
<dbReference type="GO" id="GO:0034455">
    <property type="term" value="C:t-UTP complex"/>
    <property type="evidence" value="ECO:0007669"/>
    <property type="project" value="TreeGrafter"/>
</dbReference>
<dbReference type="PANTHER" id="PTHR44163">
    <property type="entry name" value="U3 SMALL NUCLEOLAR RNA-ASSOCIATED PROTEIN 4 HOMOLOG"/>
    <property type="match status" value="1"/>
</dbReference>
<organism evidence="2 3">
    <name type="scientific">Plasmodium vinckei brucechwatti</name>
    <dbReference type="NCBI Taxonomy" id="119398"/>
    <lineage>
        <taxon>Eukaryota</taxon>
        <taxon>Sar</taxon>
        <taxon>Alveolata</taxon>
        <taxon>Apicomplexa</taxon>
        <taxon>Aconoidasida</taxon>
        <taxon>Haemosporida</taxon>
        <taxon>Plasmodiidae</taxon>
        <taxon>Plasmodium</taxon>
        <taxon>Plasmodium (Vinckeia)</taxon>
    </lineage>
</organism>
<protein>
    <submittedName>
        <fullName evidence="2">U3 small nucleolar RNA-associated protein 4, putative</fullName>
    </submittedName>
</protein>
<dbReference type="GO" id="GO:0000462">
    <property type="term" value="P:maturation of SSU-rRNA from tricistronic rRNA transcript (SSU-rRNA, 5.8S rRNA, LSU-rRNA)"/>
    <property type="evidence" value="ECO:0007669"/>
    <property type="project" value="InterPro"/>
</dbReference>
<evidence type="ECO:0000313" key="2">
    <source>
        <dbReference type="EMBL" id="CAD2101776.1"/>
    </source>
</evidence>
<dbReference type="InterPro" id="IPR015943">
    <property type="entry name" value="WD40/YVTN_repeat-like_dom_sf"/>
</dbReference>
<feature type="region of interest" description="Disordered" evidence="1">
    <location>
        <begin position="631"/>
        <end position="674"/>
    </location>
</feature>
<gene>
    <name evidence="2" type="ORF">PVBDA_1305310</name>
</gene>
<dbReference type="Proteomes" id="UP000515550">
    <property type="component" value="Chromosome PVBDA_13"/>
</dbReference>
<dbReference type="InterPro" id="IPR036322">
    <property type="entry name" value="WD40_repeat_dom_sf"/>
</dbReference>
<feature type="compositionally biased region" description="Acidic residues" evidence="1">
    <location>
        <begin position="648"/>
        <end position="662"/>
    </location>
</feature>
<dbReference type="GO" id="GO:0030686">
    <property type="term" value="C:90S preribosome"/>
    <property type="evidence" value="ECO:0007669"/>
    <property type="project" value="InterPro"/>
</dbReference>
<dbReference type="GO" id="GO:0003723">
    <property type="term" value="F:RNA binding"/>
    <property type="evidence" value="ECO:0007669"/>
    <property type="project" value="TreeGrafter"/>
</dbReference>
<sequence>MIGVDCIKTDDCHPGNNLNGLTKNSNKVYLSLTDFKFYKNEKREIININLSPCKSYMSICDSFGIIYIYKFYGKSFIFLLKANLSDNKGTIKSVVWISKKNKKKSHIYLYNELEDYLLIITTISGCIHIYDLKLKMIIHTTRTSGSISSCKLDNSLQNIGLTSLNGYFYFYNLYKNEANIIYNCFDKFYDENGKDNTTFSHDEYGRRNDNNYENININMSTDFSTNLLDNVEKDESDEEAIIQNSQEYYNNLTNDFFSKQIKQKEKHEDDLFNIYIKNKFKCKEKLTCFYFVDILKSRKYLLKKFSYKNVHKKRRAMQLDSPKANNEVGSEDENETENETDNEAASQSDNDANADASKSRKRKRSKKKDIHNDVLSIEKTYSNYKHYALIGSENSKIYKYNIVSKECEGEYIGINKDSIIWDVIYIYSTNEVASVDNNGSLIIFDYKSYSIKYHFNNHTYKATSLAKNINESNLFTTGVDRFVIKYELNFNKSEADISNYTSSESSSSEEEVEEEENTVLQKNLFFISKINKMKKLNKKWIYTNKHSIHMSDIKKIIYLENNVIITISDDLTYCLYDTYKNVKKYFLINYYYENNNILFSPNFKTLFCIYSNQISIYYSIHGASQVDTSKVESKELEDGSANAVSKEEAEEDEESEESEEDKESDRGDSENGVSKLPVNFLTQINEGNYSLIANIVYEPNERILEYGMNKSFTKFGCITNRKFCIYYFNINTLELYNYDVSALNFYKVYSFMFLDDNKIVASFVRRCKGKKDEKADEGENELDSSNNVEETESKEKININKRNVNESLKYFENSFSYHLCIYNVEKKKIIEEIEVDRIFYSFKKYNKKLIICSDNMKNIYLFFKDSKYYLNNFTIIDDFNTSLQNIYRAYIFLSLVEQFLFIFSSNNTIYVYAINYENKNIYFLKNVKINNCVFSQMSQILFLNLNQISKKYNNIHNNESYIDMQNIMSLKYSYCLIFKGYNALTIMGLNLFDNIYIDIEDSHLANQMKKNNNYFSQYYLSSLKFKYNYLNYKQIYFQDKKLFHMLLDKINMSKQDEKYVTPLSNNETSIVINSNESHKNIKNINQNEISLDLSFKFIACIHKRNILNMHSIYTNENRIILLACAPTDLSMTLVNVADTKKYIR</sequence>
<feature type="region of interest" description="Disordered" evidence="1">
    <location>
        <begin position="316"/>
        <end position="367"/>
    </location>
</feature>
<feature type="compositionally biased region" description="Low complexity" evidence="1">
    <location>
        <begin position="343"/>
        <end position="356"/>
    </location>
</feature>
<dbReference type="InterPro" id="IPR046351">
    <property type="entry name" value="UTP4"/>
</dbReference>
<dbReference type="SUPFAM" id="SSF50978">
    <property type="entry name" value="WD40 repeat-like"/>
    <property type="match status" value="2"/>
</dbReference>